<dbReference type="Proteomes" id="UP000218231">
    <property type="component" value="Unassembled WGS sequence"/>
</dbReference>
<reference evidence="2 3" key="1">
    <citation type="journal article" date="2017" name="Curr. Biol.">
        <title>Genome architecture and evolution of a unichromosomal asexual nematode.</title>
        <authorList>
            <person name="Fradin H."/>
            <person name="Zegar C."/>
            <person name="Gutwein M."/>
            <person name="Lucas J."/>
            <person name="Kovtun M."/>
            <person name="Corcoran D."/>
            <person name="Baugh L.R."/>
            <person name="Kiontke K."/>
            <person name="Gunsalus K."/>
            <person name="Fitch D.H."/>
            <person name="Piano F."/>
        </authorList>
    </citation>
    <scope>NUCLEOTIDE SEQUENCE [LARGE SCALE GENOMIC DNA]</scope>
    <source>
        <strain evidence="2">PF1309</strain>
    </source>
</reference>
<protein>
    <recommendedName>
        <fullName evidence="4">RAP domain-containing protein</fullName>
    </recommendedName>
</protein>
<evidence type="ECO:0000313" key="2">
    <source>
        <dbReference type="EMBL" id="PAV71614.1"/>
    </source>
</evidence>
<dbReference type="OrthoDB" id="5877528at2759"/>
<feature type="region of interest" description="Disordered" evidence="1">
    <location>
        <begin position="1"/>
        <end position="23"/>
    </location>
</feature>
<evidence type="ECO:0000256" key="1">
    <source>
        <dbReference type="SAM" id="MobiDB-lite"/>
    </source>
</evidence>
<comment type="caution">
    <text evidence="2">The sequence shown here is derived from an EMBL/GenBank/DDBJ whole genome shotgun (WGS) entry which is preliminary data.</text>
</comment>
<dbReference type="STRING" id="2018661.A0A2A2KCA6"/>
<proteinExistence type="predicted"/>
<organism evidence="2 3">
    <name type="scientific">Diploscapter pachys</name>
    <dbReference type="NCBI Taxonomy" id="2018661"/>
    <lineage>
        <taxon>Eukaryota</taxon>
        <taxon>Metazoa</taxon>
        <taxon>Ecdysozoa</taxon>
        <taxon>Nematoda</taxon>
        <taxon>Chromadorea</taxon>
        <taxon>Rhabditida</taxon>
        <taxon>Rhabditina</taxon>
        <taxon>Rhabditomorpha</taxon>
        <taxon>Rhabditoidea</taxon>
        <taxon>Rhabditidae</taxon>
        <taxon>Diploscapter</taxon>
    </lineage>
</organism>
<keyword evidence="3" id="KW-1185">Reference proteome</keyword>
<gene>
    <name evidence="2" type="ORF">WR25_22174</name>
</gene>
<dbReference type="EMBL" id="LIAE01008970">
    <property type="protein sequence ID" value="PAV71614.1"/>
    <property type="molecule type" value="Genomic_DNA"/>
</dbReference>
<dbReference type="AlphaFoldDB" id="A0A2A2KCA6"/>
<name>A0A2A2KCA6_9BILA</name>
<feature type="compositionally biased region" description="Polar residues" evidence="1">
    <location>
        <begin position="1"/>
        <end position="19"/>
    </location>
</feature>
<evidence type="ECO:0000313" key="3">
    <source>
        <dbReference type="Proteomes" id="UP000218231"/>
    </source>
</evidence>
<sequence>MVPIASTSRRNYSIPASSENSEKKTGIDDFLTTLTMEPVSALSKFESLERFHSIEEIEEAVKSSDLINLSRICGILEFIANVDIVTVKKQEYLKFLDECMKNGDFDSSYNIDLDSIVQAFQNAYRLEHKIADVLEHLLFEKDDFISLSWPKILELYRFTQVHDSESMKKLHDAVRGALWEKICAIDLPSKLLEVLKCPQLNVAIAKLLTQKSCDLLPMMNTNELISLLWHYAQLGVRPQNLVTRLPQFLVNQKSTVGANQIVRLASACMKLTLTDQRLINRLCSDINYGINSFQKVNDLTSVMNSLVRLRVGNVSTWKAMINWVLSHQVDIPLPPLTTFEGREIAAIAAKRVFRPLTGMNEIRWLSLIHAFAYFKVLNTGLVETVLNKSFIEAVFKSQGNDASKLFAAQKLLQISGCAQYEMQNYNGQLFTFEDLRKIDGFPQFESDRKMVNLAGELRFSKEGYEDYLNNFMVPVLQNVVPPSVKQEHSLDQFGSWIDAVIVRNEETSSLLPVKEWKSDSGKVPIIFVPERRTKIPTLLTHAEQPIFDLLGPDQLSIRLMHKVNRAEPILIFESDLNQTSNTTVAKIASLKEIILKETPPSNEQNQEAQ</sequence>
<accession>A0A2A2KCA6</accession>
<evidence type="ECO:0008006" key="4">
    <source>
        <dbReference type="Google" id="ProtNLM"/>
    </source>
</evidence>